<reference evidence="1 2" key="2">
    <citation type="journal article" date="2022" name="Mol. Ecol. Resour.">
        <title>The genomes of chicory, endive, great burdock and yacon provide insights into Asteraceae paleo-polyploidization history and plant inulin production.</title>
        <authorList>
            <person name="Fan W."/>
            <person name="Wang S."/>
            <person name="Wang H."/>
            <person name="Wang A."/>
            <person name="Jiang F."/>
            <person name="Liu H."/>
            <person name="Zhao H."/>
            <person name="Xu D."/>
            <person name="Zhang Y."/>
        </authorList>
    </citation>
    <scope>NUCLEOTIDE SEQUENCE [LARGE SCALE GENOMIC DNA]</scope>
    <source>
        <strain evidence="2">cv. Yunnan</strain>
        <tissue evidence="1">Leaves</tissue>
    </source>
</reference>
<reference evidence="2" key="1">
    <citation type="journal article" date="2022" name="Mol. Ecol. Resour.">
        <title>The genomes of chicory, endive, great burdock and yacon provide insights into Asteraceae palaeo-polyploidization history and plant inulin production.</title>
        <authorList>
            <person name="Fan W."/>
            <person name="Wang S."/>
            <person name="Wang H."/>
            <person name="Wang A."/>
            <person name="Jiang F."/>
            <person name="Liu H."/>
            <person name="Zhao H."/>
            <person name="Xu D."/>
            <person name="Zhang Y."/>
        </authorList>
    </citation>
    <scope>NUCLEOTIDE SEQUENCE [LARGE SCALE GENOMIC DNA]</scope>
    <source>
        <strain evidence="2">cv. Yunnan</strain>
    </source>
</reference>
<dbReference type="Proteomes" id="UP001056120">
    <property type="component" value="Linkage Group LG02"/>
</dbReference>
<comment type="caution">
    <text evidence="1">The sequence shown here is derived from an EMBL/GenBank/DDBJ whole genome shotgun (WGS) entry which is preliminary data.</text>
</comment>
<keyword evidence="2" id="KW-1185">Reference proteome</keyword>
<dbReference type="EMBL" id="CM042019">
    <property type="protein sequence ID" value="KAI3823193.1"/>
    <property type="molecule type" value="Genomic_DNA"/>
</dbReference>
<sequence>MHQKQTFLFSLLYPFDNQHVLLCFQLVECPSIYEMLPNPKFEWEKQPEILVWKKDQKNGEDLVKLETCGTSGCVGLFVEALKNNESAICFLFRRESTTAPELRVLTVVTGTPSFFTGLTISDKFVMNTIAK</sequence>
<name>A0ACB9JT79_9ASTR</name>
<accession>A0ACB9JT79</accession>
<evidence type="ECO:0000313" key="1">
    <source>
        <dbReference type="EMBL" id="KAI3823193.1"/>
    </source>
</evidence>
<evidence type="ECO:0000313" key="2">
    <source>
        <dbReference type="Proteomes" id="UP001056120"/>
    </source>
</evidence>
<organism evidence="1 2">
    <name type="scientific">Smallanthus sonchifolius</name>
    <dbReference type="NCBI Taxonomy" id="185202"/>
    <lineage>
        <taxon>Eukaryota</taxon>
        <taxon>Viridiplantae</taxon>
        <taxon>Streptophyta</taxon>
        <taxon>Embryophyta</taxon>
        <taxon>Tracheophyta</taxon>
        <taxon>Spermatophyta</taxon>
        <taxon>Magnoliopsida</taxon>
        <taxon>eudicotyledons</taxon>
        <taxon>Gunneridae</taxon>
        <taxon>Pentapetalae</taxon>
        <taxon>asterids</taxon>
        <taxon>campanulids</taxon>
        <taxon>Asterales</taxon>
        <taxon>Asteraceae</taxon>
        <taxon>Asteroideae</taxon>
        <taxon>Heliantheae alliance</taxon>
        <taxon>Millerieae</taxon>
        <taxon>Smallanthus</taxon>
    </lineage>
</organism>
<proteinExistence type="predicted"/>
<protein>
    <submittedName>
        <fullName evidence="1">Uncharacterized protein</fullName>
    </submittedName>
</protein>
<gene>
    <name evidence="1" type="ORF">L1987_04626</name>
</gene>